<feature type="domain" description="N-acetyltransferase" evidence="3">
    <location>
        <begin position="8"/>
        <end position="149"/>
    </location>
</feature>
<name>W0I2M9_9GAMM</name>
<dbReference type="EMBL" id="CP006569">
    <property type="protein sequence ID" value="AHF79002.1"/>
    <property type="molecule type" value="Genomic_DNA"/>
</dbReference>
<evidence type="ECO:0000259" key="3">
    <source>
        <dbReference type="PROSITE" id="PS51186"/>
    </source>
</evidence>
<dbReference type="CDD" id="cd04301">
    <property type="entry name" value="NAT_SF"/>
    <property type="match status" value="1"/>
</dbReference>
<reference evidence="4 5" key="1">
    <citation type="journal article" date="2014" name="Genome Biol. Evol.">
        <title>Genome degeneration and adaptation in a nascent stage of symbiosis.</title>
        <authorList>
            <person name="Oakeson K.F."/>
            <person name="Gil R."/>
            <person name="Clayton A.L."/>
            <person name="Dunn D.M."/>
            <person name="von Niederhausern A.C."/>
            <person name="Hamil C."/>
            <person name="Aoyagi A."/>
            <person name="Duval B."/>
            <person name="Baca A."/>
            <person name="Silva F.J."/>
            <person name="Vallier A."/>
            <person name="Jackson D.G."/>
            <person name="Latorre A."/>
            <person name="Weiss R.B."/>
            <person name="Heddi A."/>
            <person name="Moya A."/>
            <person name="Dale C."/>
        </authorList>
    </citation>
    <scope>NUCLEOTIDE SEQUENCE [LARGE SCALE GENOMIC DNA]</scope>
    <source>
        <strain evidence="4 5">HS1</strain>
    </source>
</reference>
<dbReference type="NCBIfam" id="NF007644">
    <property type="entry name" value="PRK10314.1"/>
    <property type="match status" value="1"/>
</dbReference>
<dbReference type="SUPFAM" id="SSF55729">
    <property type="entry name" value="Acyl-CoA N-acyltransferases (Nat)"/>
    <property type="match status" value="1"/>
</dbReference>
<evidence type="ECO:0000256" key="2">
    <source>
        <dbReference type="ARBA" id="ARBA00072224"/>
    </source>
</evidence>
<evidence type="ECO:0000256" key="1">
    <source>
        <dbReference type="ARBA" id="ARBA00009623"/>
    </source>
</evidence>
<dbReference type="PATRIC" id="fig|1239307.3.peg.4465"/>
<dbReference type="KEGG" id="sod:Sant_4046"/>
<dbReference type="InterPro" id="IPR000182">
    <property type="entry name" value="GNAT_dom"/>
</dbReference>
<accession>W0I2M9</accession>
<comment type="similarity">
    <text evidence="1">Belongs to the UPF0039 (ElaA) family.</text>
</comment>
<organism evidence="4 5">
    <name type="scientific">Sodalis praecaptivus</name>
    <dbReference type="NCBI Taxonomy" id="1239307"/>
    <lineage>
        <taxon>Bacteria</taxon>
        <taxon>Pseudomonadati</taxon>
        <taxon>Pseudomonadota</taxon>
        <taxon>Gammaproteobacteria</taxon>
        <taxon>Enterobacterales</taxon>
        <taxon>Bruguierivoracaceae</taxon>
        <taxon>Sodalis</taxon>
    </lineage>
</organism>
<gene>
    <name evidence="4" type="ORF">Sant_4046</name>
</gene>
<dbReference type="Proteomes" id="UP000019028">
    <property type="component" value="Chromosome"/>
</dbReference>
<dbReference type="FunFam" id="3.40.630.30:FF:000035">
    <property type="entry name" value="GNAT family N-acetyltransferase"/>
    <property type="match status" value="1"/>
</dbReference>
<dbReference type="HOGENOM" id="CLU_056607_3_1_6"/>
<evidence type="ECO:0000313" key="5">
    <source>
        <dbReference type="Proteomes" id="UP000019028"/>
    </source>
</evidence>
<dbReference type="GO" id="GO:0016747">
    <property type="term" value="F:acyltransferase activity, transferring groups other than amino-acyl groups"/>
    <property type="evidence" value="ECO:0007669"/>
    <property type="project" value="InterPro"/>
</dbReference>
<keyword evidence="5" id="KW-1185">Reference proteome</keyword>
<dbReference type="PROSITE" id="PS51186">
    <property type="entry name" value="GNAT"/>
    <property type="match status" value="1"/>
</dbReference>
<dbReference type="AlphaFoldDB" id="W0I2M9"/>
<evidence type="ECO:0000313" key="4">
    <source>
        <dbReference type="EMBL" id="AHF79002.1"/>
    </source>
</evidence>
<protein>
    <recommendedName>
        <fullName evidence="2">Protein ElaA</fullName>
    </recommendedName>
</protein>
<dbReference type="Gene3D" id="3.40.630.30">
    <property type="match status" value="1"/>
</dbReference>
<dbReference type="InterPro" id="IPR016181">
    <property type="entry name" value="Acyl_CoA_acyltransferase"/>
</dbReference>
<proteinExistence type="inferred from homology"/>
<sequence length="154" mass="17021">MMVNWCDWHHSEVSAPVLYQLLSLRSAVFVLEQQCLYADMDGLDMQGDNRHIAGFDESGLVACARLLVQRDAVSIGRVVIAPRARGLGLGGRLMHQALASCAARWPEKPVTLSAQAHLQAFYRALGFAAVTDIYDEDGIPHIGMRRPSPYTLKE</sequence>
<dbReference type="Pfam" id="PF13673">
    <property type="entry name" value="Acetyltransf_10"/>
    <property type="match status" value="1"/>
</dbReference>
<keyword evidence="4" id="KW-0808">Transferase</keyword>